<sequence length="65" mass="7317">MVGSANSVKMKSTHQHPSQCTSGEQKESDDHHPKFTLMPEFLSSISKRKCLHYFVIHAGETCADR</sequence>
<reference evidence="2 3" key="1">
    <citation type="journal article" date="2021" name="Commun. Biol.">
        <title>The genome of Shorea leprosula (Dipterocarpaceae) highlights the ecological relevance of drought in aseasonal tropical rainforests.</title>
        <authorList>
            <person name="Ng K.K.S."/>
            <person name="Kobayashi M.J."/>
            <person name="Fawcett J.A."/>
            <person name="Hatakeyama M."/>
            <person name="Paape T."/>
            <person name="Ng C.H."/>
            <person name="Ang C.C."/>
            <person name="Tnah L.H."/>
            <person name="Lee C.T."/>
            <person name="Nishiyama T."/>
            <person name="Sese J."/>
            <person name="O'Brien M.J."/>
            <person name="Copetti D."/>
            <person name="Mohd Noor M.I."/>
            <person name="Ong R.C."/>
            <person name="Putra M."/>
            <person name="Sireger I.Z."/>
            <person name="Indrioko S."/>
            <person name="Kosugi Y."/>
            <person name="Izuno A."/>
            <person name="Isagi Y."/>
            <person name="Lee S.L."/>
            <person name="Shimizu K.K."/>
        </authorList>
    </citation>
    <scope>NUCLEOTIDE SEQUENCE [LARGE SCALE GENOMIC DNA]</scope>
    <source>
        <strain evidence="2">214</strain>
    </source>
</reference>
<feature type="region of interest" description="Disordered" evidence="1">
    <location>
        <begin position="1"/>
        <end position="35"/>
    </location>
</feature>
<comment type="caution">
    <text evidence="2">The sequence shown here is derived from an EMBL/GenBank/DDBJ whole genome shotgun (WGS) entry which is preliminary data.</text>
</comment>
<gene>
    <name evidence="2" type="ORF">SLEP1_g48333</name>
</gene>
<dbReference type="AlphaFoldDB" id="A0AAV5LUF0"/>
<evidence type="ECO:0000313" key="2">
    <source>
        <dbReference type="EMBL" id="GKV40724.1"/>
    </source>
</evidence>
<evidence type="ECO:0000313" key="3">
    <source>
        <dbReference type="Proteomes" id="UP001054252"/>
    </source>
</evidence>
<dbReference type="EMBL" id="BPVZ01000144">
    <property type="protein sequence ID" value="GKV40724.1"/>
    <property type="molecule type" value="Genomic_DNA"/>
</dbReference>
<dbReference type="Proteomes" id="UP001054252">
    <property type="component" value="Unassembled WGS sequence"/>
</dbReference>
<protein>
    <submittedName>
        <fullName evidence="2">Uncharacterized protein</fullName>
    </submittedName>
</protein>
<name>A0AAV5LUF0_9ROSI</name>
<organism evidence="2 3">
    <name type="scientific">Rubroshorea leprosula</name>
    <dbReference type="NCBI Taxonomy" id="152421"/>
    <lineage>
        <taxon>Eukaryota</taxon>
        <taxon>Viridiplantae</taxon>
        <taxon>Streptophyta</taxon>
        <taxon>Embryophyta</taxon>
        <taxon>Tracheophyta</taxon>
        <taxon>Spermatophyta</taxon>
        <taxon>Magnoliopsida</taxon>
        <taxon>eudicotyledons</taxon>
        <taxon>Gunneridae</taxon>
        <taxon>Pentapetalae</taxon>
        <taxon>rosids</taxon>
        <taxon>malvids</taxon>
        <taxon>Malvales</taxon>
        <taxon>Dipterocarpaceae</taxon>
        <taxon>Rubroshorea</taxon>
    </lineage>
</organism>
<feature type="compositionally biased region" description="Basic and acidic residues" evidence="1">
    <location>
        <begin position="24"/>
        <end position="33"/>
    </location>
</feature>
<keyword evidence="3" id="KW-1185">Reference proteome</keyword>
<proteinExistence type="predicted"/>
<evidence type="ECO:0000256" key="1">
    <source>
        <dbReference type="SAM" id="MobiDB-lite"/>
    </source>
</evidence>
<feature type="compositionally biased region" description="Polar residues" evidence="1">
    <location>
        <begin position="1"/>
        <end position="23"/>
    </location>
</feature>
<accession>A0AAV5LUF0</accession>